<dbReference type="Gene3D" id="1.25.10.10">
    <property type="entry name" value="Leucine-rich Repeat Variant"/>
    <property type="match status" value="3"/>
</dbReference>
<feature type="domain" description="BP28 C-terminal" evidence="9">
    <location>
        <begin position="1872"/>
        <end position="2025"/>
    </location>
</feature>
<evidence type="ECO:0000256" key="4">
    <source>
        <dbReference type="ARBA" id="ARBA00022552"/>
    </source>
</evidence>
<evidence type="ECO:0000256" key="2">
    <source>
        <dbReference type="ARBA" id="ARBA00010559"/>
    </source>
</evidence>
<reference evidence="10" key="1">
    <citation type="submission" date="2020-10" db="EMBL/GenBank/DDBJ databases">
        <title>Feather gene expression reveals the developmental basis of iridescence in African starlings.</title>
        <authorList>
            <person name="Rubenstein D.R."/>
        </authorList>
    </citation>
    <scope>NUCLEOTIDE SEQUENCE</scope>
    <source>
        <strain evidence="10">SS15</strain>
        <tissue evidence="10">Liver</tissue>
    </source>
</reference>
<sequence>MTSLAEQLKRLALPQNDPSLLDRSEVASLLFTCKEAATIDRDTFFAIGCTGLEELMGIDPSFEEFQSSLFSSTSKGLERSVQTKAVNQQLNKNISLFLIHLSPYFMLKPAQKCLEWLIHRFHIHLYNQDSLIGCVLPYHETNLFVRVIQLLDIKSPTHKWHWMDPIRKPGVPLARGTVITHCYKDLDFMDFICRLVAKSVKVFSECPSNSAQLRVLLVFYASTIVSALGAAEKITDTMVSLLLPYVQKGLKSSVQDYRAATYMIICQMTVKVTVETSLVHSLMVQISKTLFKMPSLIRDGLACLNLLLQTQNGDKLGKKPFNHLCKTPELVALLQGLSAGYDISPLLRYLLPHLVHTIMKSDTEEQEESEETENSIYIKHLQAILESIPLEKDLDSLLASKFLEEFISCGTKIESNPTKMAVLNQKILPLIRLLERKYPKALDSVLEKHLEDCTDEADQNLFHQFISLSLSCGKYKFLEVSDTSLLLSLNHPQPAVRVLALQHLKDVIETSKEGFDQAFIEEAIFGRLKDDNRDVVMSALSSLEIFRKQVKPEVMVSSLLNIFQKADLSKDGKYKVLERAVKILVKEEILKEKKELLDATVMQLLPFMIVTNANSKSSDWKMAVCLSESDLCSLHPLLKGWPEVALEETFKSTKSAELVGVANEKIILLLSGNLTSGDPSLLLQMVDDLIFVAEIESDSVRQKVTTHIIGSVLVQCCCNTQMKENYFPVAIRIFRFLDKKIQNLRTCEPAEGTCLNWSVETAEETLVPKDLLSAYIEKLSSDEAAHAEESAMVLFLLKNFINGLKPPLSFSKEESWWNPESLNRDSQDYLHLLLGLFDLLVSGASEGSDALQYRALMNLLFKVHLKDSEVLFKFLSILWTYSYNLSNQLNYEVNAMLQTQALYIGYALLESQTNQKKKQLLSPSSPVVISLLINLGSPVSEVRRAALNCLHSLRGIKESLFQPVLHHLEQKTEEIVSDPTYIAQIMGTLFEELETQPKQKSQKKKMLEALENILDCVQSPIFPSYIARNLLKILHEIHGEMVLSHLLPALDRLLEKVSNKHEAILKDEVILLHLILGKFNEYSATLLCKNQQSLDLFIKSLHADKKIYEEIPAFQITALGQITKPFFAAVSDGMVQQKLLKVLFDLLLDCKNPLCAQTISSVFKGITVCAEQIVKELEPPKKTKSLATVQQTRRQKMQQQRKPQDAELAPETSHLGWQRVMLILELLQHKKKLRRPQALVPALFNLLSRCLEPMASEEENMEYTKQLILSCLLNICQKLSSDGSKVPADVLDKEKFNVELIVQCIRISKMPQTHHHALLLLGAVAGMFPDKVLHNIMPIFTFMGANVLRLDDTYTFQVINKTVQMVIPALIQAEDSDLSESSGGVEEVVIKIIRVFVDALPHVPEHRRLPILSQLITTVGGDKFLWVLLVLLFEQYVTKTVTATSSTDKILINAQVVLEKTVSSGFVLKQNLMDAVLEADTEFWISICCEFNVHDPETKKLRTCKTKPKNQEGQLFNVESHSDKQLRHFKFLSVSFMSQLLSSQSFVKKIVEYEGTEELQELEQRLLEEVLHYINTVASSVEGNVDKPTAKFWRVLLSKCYDMLDKVNALLPTETFIPVIGGLMMNQLPSVRRKAMDLLNNKVQQRTKWQKSQILQLLELVPELIAIVKCRRKEEEEEQAINRQTALFSLKLLCKGFGTENPAPFVPVLKTAIDLISSEKEEKNVMGSALLCIAEVTCTLKAQAIPQLPRLMPALLKTLKSKKELVSNEIYLLSAITALLKVAETLPHFLSPYLLECLLQVVRLEKIVAEFGPSSQMSVRVSTLKTILATRLAPRILLPAVTKCYSEVLHTHKNCLGPLMNILKEHIGGMEKEHLISHQPELTAFFMKVLDFRTEHAEDDLEEVGKIEAYIIDCLISMVMKLSEASFRPLFFKLFDWSKTEATLKDRLLTFHRIADSIADKLKGLFTLFAGHLVKPFAETLNQVNISKTDEAFFDSDNNTEKSCLLLQFTMDCLHKLFLFDTQKFLSKERAETLMQPLVDQLENVLGGDEKFQERVTAHLIPCIAQFSVAMADDSLWKPLNYQILLKTRHNSPKVRFAALLALIEVAQKLKENYLVLLPESIPFLAELMEDECEEVEQQCQKTIQQLEGYVKHNTAQHCPEGHPSTATAQPQRLLRLTALWITNSLRWKWFSRSLHQLGDTVHPWTEREASNFLFFFSPAVMKEAAFSHEHMELPAPSPLPLRQCRVGGFVLPQDIIFFLPTNWLDSKEKFKDSFHAFKTAGMPHYCVLLGFEKRTEEGRLSSDKAFKIMALTAISPSPQILFVYIPGFNPFSVGVWSLLQCGHSPPAQGITFKNEMFHSRGSRHLFSLCLCFIRRKLRSLSFLRPKILNTGAVWSNRLSNGTSPTPPMSFSMVYRDIQYISSPLQSYKKIFSYRKHLLILLPSKNLALASLTSEIFLFPFIFKGRPGSFANLI</sequence>
<dbReference type="InterPro" id="IPR040191">
    <property type="entry name" value="UTP10"/>
</dbReference>
<keyword evidence="4 7" id="KW-0698">rRNA processing</keyword>
<comment type="similarity">
    <text evidence="2 7">Belongs to the HEATR1/UTP10 family.</text>
</comment>
<name>A0A835NWI6_9PASS</name>
<gene>
    <name evidence="11" type="ORF">IHE44_0009248</name>
    <name evidence="10" type="ORF">IHE44_007700</name>
</gene>
<keyword evidence="5 7" id="KW-0539">Nucleus</keyword>
<dbReference type="Pfam" id="PF23243">
    <property type="entry name" value="HEAT_HEATR1"/>
    <property type="match status" value="1"/>
</dbReference>
<dbReference type="InterPro" id="IPR011989">
    <property type="entry name" value="ARM-like"/>
</dbReference>
<dbReference type="EMBL" id="JADDUC020000003">
    <property type="protein sequence ID" value="KAI1240805.1"/>
    <property type="molecule type" value="Genomic_DNA"/>
</dbReference>
<dbReference type="SMART" id="SM01036">
    <property type="entry name" value="BP28CT"/>
    <property type="match status" value="1"/>
</dbReference>
<dbReference type="InterPro" id="IPR016024">
    <property type="entry name" value="ARM-type_fold"/>
</dbReference>
<evidence type="ECO:0000256" key="3">
    <source>
        <dbReference type="ARBA" id="ARBA00022517"/>
    </source>
</evidence>
<dbReference type="GO" id="GO:0030686">
    <property type="term" value="C:90S preribosome"/>
    <property type="evidence" value="ECO:0007669"/>
    <property type="project" value="TreeGrafter"/>
</dbReference>
<evidence type="ECO:0000313" key="10">
    <source>
        <dbReference type="EMBL" id="KAG0123247.1"/>
    </source>
</evidence>
<dbReference type="SUPFAM" id="SSF48371">
    <property type="entry name" value="ARM repeat"/>
    <property type="match status" value="3"/>
</dbReference>
<reference evidence="11" key="3">
    <citation type="submission" date="2022-01" db="EMBL/GenBank/DDBJ databases">
        <authorList>
            <person name="Rubenstein D.R."/>
        </authorList>
    </citation>
    <scope>NUCLEOTIDE SEQUENCE</scope>
    <source>
        <strain evidence="11">SS15</strain>
        <tissue evidence="11">Liver</tissue>
    </source>
</reference>
<organism evidence="10">
    <name type="scientific">Lamprotornis superbus</name>
    <dbReference type="NCBI Taxonomy" id="245042"/>
    <lineage>
        <taxon>Eukaryota</taxon>
        <taxon>Metazoa</taxon>
        <taxon>Chordata</taxon>
        <taxon>Craniata</taxon>
        <taxon>Vertebrata</taxon>
        <taxon>Euteleostomi</taxon>
        <taxon>Archelosauria</taxon>
        <taxon>Archosauria</taxon>
        <taxon>Dinosauria</taxon>
        <taxon>Saurischia</taxon>
        <taxon>Theropoda</taxon>
        <taxon>Coelurosauria</taxon>
        <taxon>Aves</taxon>
        <taxon>Neognathae</taxon>
        <taxon>Neoaves</taxon>
        <taxon>Telluraves</taxon>
        <taxon>Australaves</taxon>
        <taxon>Passeriformes</taxon>
        <taxon>Sturnidae</taxon>
        <taxon>Lamprotornis</taxon>
    </lineage>
</organism>
<protein>
    <recommendedName>
        <fullName evidence="7">HEAT repeat-containing protein 1</fullName>
    </recommendedName>
</protein>
<dbReference type="Proteomes" id="UP000618051">
    <property type="component" value="Unassembled WGS sequence"/>
</dbReference>
<accession>A0A835NWI6</accession>
<dbReference type="Pfam" id="PF08146">
    <property type="entry name" value="BP28CT"/>
    <property type="match status" value="1"/>
</dbReference>
<dbReference type="EMBL" id="JADDUC010000030">
    <property type="protein sequence ID" value="KAG0123247.1"/>
    <property type="molecule type" value="Genomic_DNA"/>
</dbReference>
<dbReference type="GO" id="GO:0045943">
    <property type="term" value="P:positive regulation of transcription by RNA polymerase I"/>
    <property type="evidence" value="ECO:0007669"/>
    <property type="project" value="TreeGrafter"/>
</dbReference>
<comment type="caution">
    <text evidence="10">The sequence shown here is derived from an EMBL/GenBank/DDBJ whole genome shotgun (WGS) entry which is preliminary data.</text>
</comment>
<evidence type="ECO:0000313" key="11">
    <source>
        <dbReference type="EMBL" id="KAI1240805.1"/>
    </source>
</evidence>
<feature type="region of interest" description="Disordered" evidence="8">
    <location>
        <begin position="1184"/>
        <end position="1209"/>
    </location>
</feature>
<keyword evidence="12" id="KW-1185">Reference proteome</keyword>
<dbReference type="PANTHER" id="PTHR13457:SF1">
    <property type="entry name" value="HEAT REPEAT-CONTAINING PROTEIN 1"/>
    <property type="match status" value="1"/>
</dbReference>
<keyword evidence="3 7" id="KW-0690">Ribosome biogenesis</keyword>
<keyword evidence="6 7" id="KW-0687">Ribonucleoprotein</keyword>
<evidence type="ECO:0000259" key="9">
    <source>
        <dbReference type="SMART" id="SM01036"/>
    </source>
</evidence>
<reference evidence="11 12" key="2">
    <citation type="journal article" date="2021" name="J. Hered.">
        <title>Feather Gene Expression Elucidates the Developmental Basis of Plumage Iridescence in African Starlings.</title>
        <authorList>
            <person name="Rubenstein D.R."/>
            <person name="Corvelo A."/>
            <person name="MacManes M.D."/>
            <person name="Maia R."/>
            <person name="Narzisi G."/>
            <person name="Rousaki A."/>
            <person name="Vandenabeele P."/>
            <person name="Shawkey M.D."/>
            <person name="Solomon J."/>
        </authorList>
    </citation>
    <scope>NUCLEOTIDE SEQUENCE [LARGE SCALE GENOMIC DNA]</scope>
    <source>
        <strain evidence="11">SS15</strain>
    </source>
</reference>
<dbReference type="InterPro" id="IPR012954">
    <property type="entry name" value="BP28_C_dom"/>
</dbReference>
<dbReference type="GO" id="GO:0030515">
    <property type="term" value="F:snoRNA binding"/>
    <property type="evidence" value="ECO:0007669"/>
    <property type="project" value="TreeGrafter"/>
</dbReference>
<evidence type="ECO:0000256" key="7">
    <source>
        <dbReference type="RuleBase" id="RU367065"/>
    </source>
</evidence>
<dbReference type="InterPro" id="IPR056473">
    <property type="entry name" value="HEAT_Utp10/HEAT1"/>
</dbReference>
<dbReference type="OrthoDB" id="31183at2759"/>
<evidence type="ECO:0000256" key="5">
    <source>
        <dbReference type="ARBA" id="ARBA00023242"/>
    </source>
</evidence>
<evidence type="ECO:0000313" key="12">
    <source>
        <dbReference type="Proteomes" id="UP000618051"/>
    </source>
</evidence>
<evidence type="ECO:0000256" key="1">
    <source>
        <dbReference type="ARBA" id="ARBA00004604"/>
    </source>
</evidence>
<dbReference type="PANTHER" id="PTHR13457">
    <property type="entry name" value="BAP28"/>
    <property type="match status" value="1"/>
</dbReference>
<comment type="function">
    <text evidence="7">Involved in nucleolar processing of pre-18S ribosomal RNA.</text>
</comment>
<dbReference type="GO" id="GO:0032040">
    <property type="term" value="C:small-subunit processome"/>
    <property type="evidence" value="ECO:0007669"/>
    <property type="project" value="TreeGrafter"/>
</dbReference>
<dbReference type="Pfam" id="PF12397">
    <property type="entry name" value="U3snoRNP10"/>
    <property type="match status" value="1"/>
</dbReference>
<comment type="subcellular location">
    <subcellularLocation>
        <location evidence="1 7">Nucleus</location>
        <location evidence="1 7">Nucleolus</location>
    </subcellularLocation>
</comment>
<dbReference type="InterPro" id="IPR022125">
    <property type="entry name" value="U3snoRNP10_N"/>
</dbReference>
<evidence type="ECO:0000256" key="6">
    <source>
        <dbReference type="ARBA" id="ARBA00023274"/>
    </source>
</evidence>
<proteinExistence type="inferred from homology"/>
<dbReference type="GO" id="GO:0000462">
    <property type="term" value="P:maturation of SSU-rRNA from tricistronic rRNA transcript (SSU-rRNA, 5.8S rRNA, LSU-rRNA)"/>
    <property type="evidence" value="ECO:0007669"/>
    <property type="project" value="TreeGrafter"/>
</dbReference>
<evidence type="ECO:0000256" key="8">
    <source>
        <dbReference type="SAM" id="MobiDB-lite"/>
    </source>
</evidence>
<dbReference type="GO" id="GO:0034455">
    <property type="term" value="C:t-UTP complex"/>
    <property type="evidence" value="ECO:0007669"/>
    <property type="project" value="TreeGrafter"/>
</dbReference>